<dbReference type="SMART" id="SM00855">
    <property type="entry name" value="PGAM"/>
    <property type="match status" value="1"/>
</dbReference>
<dbReference type="EC" id="5.4.2.12" evidence="3"/>
<dbReference type="GO" id="GO:0005737">
    <property type="term" value="C:cytoplasm"/>
    <property type="evidence" value="ECO:0007669"/>
    <property type="project" value="TreeGrafter"/>
</dbReference>
<sequence length="212" mass="23530">MSKDIYLVAHGEAQHHVQGLVGGWYDSELTEHGHRQAQAIAERLAERLTGAPSVEVYASDLRRTAQTAAPIARALGVEVVHWSDLRERSYGEAGGKPDAWLEERTVLAPKDGNRLDHRDGLIEAETKREFASRIYRAMDAIAASPCPVQVVVTHGYAVTFAIAAWIRMPLESVGWVNFRSSSGAISHLREDDRWFNRYLMSLSETGHLAGLD</sequence>
<comment type="caution">
    <text evidence="3">The sequence shown here is derived from an EMBL/GenBank/DDBJ whole genome shotgun (WGS) entry which is preliminary data.</text>
</comment>
<gene>
    <name evidence="3" type="ORF">GGQ61_002712</name>
</gene>
<dbReference type="CDD" id="cd07067">
    <property type="entry name" value="HP_PGM_like"/>
    <property type="match status" value="1"/>
</dbReference>
<protein>
    <submittedName>
        <fullName evidence="3">Putative phosphoglycerate mutase</fullName>
        <ecNumber evidence="3">5.4.2.12</ecNumber>
    </submittedName>
</protein>
<organism evidence="3 4">
    <name type="scientific">Phenylobacterium haematophilum</name>
    <dbReference type="NCBI Taxonomy" id="98513"/>
    <lineage>
        <taxon>Bacteria</taxon>
        <taxon>Pseudomonadati</taxon>
        <taxon>Pseudomonadota</taxon>
        <taxon>Alphaproteobacteria</taxon>
        <taxon>Caulobacterales</taxon>
        <taxon>Caulobacteraceae</taxon>
        <taxon>Phenylobacterium</taxon>
    </lineage>
</organism>
<feature type="binding site" evidence="2">
    <location>
        <begin position="87"/>
        <end position="90"/>
    </location>
    <ligand>
        <name>substrate</name>
    </ligand>
</feature>
<name>A0A840A117_9CAUL</name>
<feature type="active site" description="Proton donor/acceptor" evidence="1">
    <location>
        <position position="87"/>
    </location>
</feature>
<dbReference type="InterPro" id="IPR050275">
    <property type="entry name" value="PGM_Phosphatase"/>
</dbReference>
<dbReference type="EMBL" id="JACIDK010000003">
    <property type="protein sequence ID" value="MBB3891984.1"/>
    <property type="molecule type" value="Genomic_DNA"/>
</dbReference>
<reference evidence="3 4" key="1">
    <citation type="submission" date="2020-08" db="EMBL/GenBank/DDBJ databases">
        <title>Genomic Encyclopedia of Type Strains, Phase IV (KMG-IV): sequencing the most valuable type-strain genomes for metagenomic binning, comparative biology and taxonomic classification.</title>
        <authorList>
            <person name="Goeker M."/>
        </authorList>
    </citation>
    <scope>NUCLEOTIDE SEQUENCE [LARGE SCALE GENOMIC DNA]</scope>
    <source>
        <strain evidence="3 4">DSM 21793</strain>
    </source>
</reference>
<feature type="active site" description="Tele-phosphohistidine intermediate" evidence="1">
    <location>
        <position position="10"/>
    </location>
</feature>
<dbReference type="RefSeq" id="WP_183773566.1">
    <property type="nucleotide sequence ID" value="NZ_JACIDK010000003.1"/>
</dbReference>
<keyword evidence="3" id="KW-0413">Isomerase</keyword>
<keyword evidence="4" id="KW-1185">Reference proteome</keyword>
<evidence type="ECO:0000256" key="2">
    <source>
        <dbReference type="PIRSR" id="PIRSR613078-2"/>
    </source>
</evidence>
<dbReference type="AlphaFoldDB" id="A0A840A117"/>
<dbReference type="GO" id="GO:0004619">
    <property type="term" value="F:phosphoglycerate mutase activity"/>
    <property type="evidence" value="ECO:0007669"/>
    <property type="project" value="UniProtKB-EC"/>
</dbReference>
<dbReference type="Proteomes" id="UP000530564">
    <property type="component" value="Unassembled WGS sequence"/>
</dbReference>
<evidence type="ECO:0000313" key="4">
    <source>
        <dbReference type="Proteomes" id="UP000530564"/>
    </source>
</evidence>
<dbReference type="SUPFAM" id="SSF53254">
    <property type="entry name" value="Phosphoglycerate mutase-like"/>
    <property type="match status" value="1"/>
</dbReference>
<evidence type="ECO:0000256" key="1">
    <source>
        <dbReference type="PIRSR" id="PIRSR613078-1"/>
    </source>
</evidence>
<dbReference type="Gene3D" id="3.40.50.1240">
    <property type="entry name" value="Phosphoglycerate mutase-like"/>
    <property type="match status" value="1"/>
</dbReference>
<accession>A0A840A117</accession>
<dbReference type="GO" id="GO:0016791">
    <property type="term" value="F:phosphatase activity"/>
    <property type="evidence" value="ECO:0007669"/>
    <property type="project" value="TreeGrafter"/>
</dbReference>
<dbReference type="InterPro" id="IPR029033">
    <property type="entry name" value="His_PPase_superfam"/>
</dbReference>
<dbReference type="PANTHER" id="PTHR48100:SF1">
    <property type="entry name" value="HISTIDINE PHOSPHATASE FAMILY PROTEIN-RELATED"/>
    <property type="match status" value="1"/>
</dbReference>
<dbReference type="Pfam" id="PF00300">
    <property type="entry name" value="His_Phos_1"/>
    <property type="match status" value="1"/>
</dbReference>
<feature type="binding site" evidence="2">
    <location>
        <position position="63"/>
    </location>
    <ligand>
        <name>substrate</name>
    </ligand>
</feature>
<proteinExistence type="predicted"/>
<evidence type="ECO:0000313" key="3">
    <source>
        <dbReference type="EMBL" id="MBB3891984.1"/>
    </source>
</evidence>
<dbReference type="InterPro" id="IPR013078">
    <property type="entry name" value="His_Pase_superF_clade-1"/>
</dbReference>
<dbReference type="PANTHER" id="PTHR48100">
    <property type="entry name" value="BROAD-SPECIFICITY PHOSPHATASE YOR283W-RELATED"/>
    <property type="match status" value="1"/>
</dbReference>